<evidence type="ECO:0000256" key="6">
    <source>
        <dbReference type="ARBA" id="ARBA00022777"/>
    </source>
</evidence>
<dbReference type="SUPFAM" id="SSF52374">
    <property type="entry name" value="Nucleotidylyl transferase"/>
    <property type="match status" value="1"/>
</dbReference>
<feature type="domain" description="Carbohydrate kinase PfkB" evidence="12">
    <location>
        <begin position="10"/>
        <end position="303"/>
    </location>
</feature>
<organism evidence="14 15">
    <name type="scientific">Alteromonas aquimaris</name>
    <dbReference type="NCBI Taxonomy" id="2998417"/>
    <lineage>
        <taxon>Bacteria</taxon>
        <taxon>Pseudomonadati</taxon>
        <taxon>Pseudomonadota</taxon>
        <taxon>Gammaproteobacteria</taxon>
        <taxon>Alteromonadales</taxon>
        <taxon>Alteromonadaceae</taxon>
        <taxon>Alteromonas/Salinimonas group</taxon>
        <taxon>Alteromonas</taxon>
    </lineage>
</organism>
<evidence type="ECO:0000313" key="14">
    <source>
        <dbReference type="EMBL" id="MCW8107240.1"/>
    </source>
</evidence>
<evidence type="ECO:0000256" key="7">
    <source>
        <dbReference type="ARBA" id="ARBA00022840"/>
    </source>
</evidence>
<dbReference type="PANTHER" id="PTHR46969">
    <property type="entry name" value="BIFUNCTIONAL PROTEIN HLDE"/>
    <property type="match status" value="1"/>
</dbReference>
<comment type="caution">
    <text evidence="14">The sequence shown here is derived from an EMBL/GenBank/DDBJ whole genome shotgun (WGS) entry which is preliminary data.</text>
</comment>
<dbReference type="NCBIfam" id="TIGR02198">
    <property type="entry name" value="rfaE_dom_I"/>
    <property type="match status" value="1"/>
</dbReference>
<dbReference type="PANTHER" id="PTHR46969:SF1">
    <property type="entry name" value="BIFUNCTIONAL PROTEIN HLDE"/>
    <property type="match status" value="1"/>
</dbReference>
<comment type="similarity">
    <text evidence="11">In the N-terminal section; belongs to the carbohydrate kinase PfkB family.</text>
</comment>
<gene>
    <name evidence="11 14" type="primary">hldE</name>
    <name evidence="14" type="ORF">OPS25_01815</name>
</gene>
<feature type="active site" evidence="11">
    <location>
        <position position="261"/>
    </location>
</feature>
<evidence type="ECO:0000256" key="4">
    <source>
        <dbReference type="ARBA" id="ARBA00022695"/>
    </source>
</evidence>
<feature type="region of interest" description="Cytidylyltransferase" evidence="11">
    <location>
        <begin position="342"/>
        <end position="477"/>
    </location>
</feature>
<dbReference type="NCBIfam" id="TIGR00125">
    <property type="entry name" value="cyt_tran_rel"/>
    <property type="match status" value="1"/>
</dbReference>
<feature type="binding site" evidence="11">
    <location>
        <begin position="193"/>
        <end position="196"/>
    </location>
    <ligand>
        <name>ATP</name>
        <dbReference type="ChEBI" id="CHEBI:30616"/>
    </ligand>
</feature>
<comment type="pathway">
    <text evidence="11">Nucleotide-sugar biosynthesis; ADP-L-glycero-beta-D-manno-heptose biosynthesis; ADP-L-glycero-beta-D-manno-heptose from D-glycero-beta-D-manno-heptose 7-phosphate: step 3/4.</text>
</comment>
<evidence type="ECO:0000256" key="5">
    <source>
        <dbReference type="ARBA" id="ARBA00022741"/>
    </source>
</evidence>
<dbReference type="RefSeq" id="WP_265615938.1">
    <property type="nucleotide sequence ID" value="NZ_JAPFRD010000002.1"/>
</dbReference>
<feature type="region of interest" description="Ribokinase" evidence="11">
    <location>
        <begin position="1"/>
        <end position="316"/>
    </location>
</feature>
<reference evidence="14" key="1">
    <citation type="submission" date="2022-11" db="EMBL/GenBank/DDBJ databases">
        <title>Alteromonas sp. nov., isolated from sea water of the Qingdao.</title>
        <authorList>
            <person name="Wang Q."/>
        </authorList>
    </citation>
    <scope>NUCLEOTIDE SEQUENCE</scope>
    <source>
        <strain evidence="14">ASW11-7</strain>
    </source>
</reference>
<proteinExistence type="inferred from homology"/>
<evidence type="ECO:0000256" key="8">
    <source>
        <dbReference type="ARBA" id="ARBA00023268"/>
    </source>
</evidence>
<evidence type="ECO:0000256" key="1">
    <source>
        <dbReference type="ARBA" id="ARBA00002319"/>
    </source>
</evidence>
<dbReference type="InterPro" id="IPR011914">
    <property type="entry name" value="RfaE_dom_II"/>
</dbReference>
<evidence type="ECO:0000256" key="3">
    <source>
        <dbReference type="ARBA" id="ARBA00022679"/>
    </source>
</evidence>
<name>A0ABT3P393_9ALTE</name>
<dbReference type="GO" id="GO:0033785">
    <property type="term" value="F:heptose 7-phosphate kinase activity"/>
    <property type="evidence" value="ECO:0007669"/>
    <property type="project" value="UniProtKB-EC"/>
</dbReference>
<comment type="catalytic activity">
    <reaction evidence="11">
        <text>D-glycero-beta-D-manno-heptose 7-phosphate + ATP = D-glycero-beta-D-manno-heptose 1,7-bisphosphate + ADP + H(+)</text>
        <dbReference type="Rhea" id="RHEA:27473"/>
        <dbReference type="ChEBI" id="CHEBI:15378"/>
        <dbReference type="ChEBI" id="CHEBI:30616"/>
        <dbReference type="ChEBI" id="CHEBI:60204"/>
        <dbReference type="ChEBI" id="CHEBI:60208"/>
        <dbReference type="ChEBI" id="CHEBI:456216"/>
        <dbReference type="EC" id="2.7.1.167"/>
    </reaction>
</comment>
<evidence type="ECO:0000256" key="11">
    <source>
        <dbReference type="HAMAP-Rule" id="MF_01603"/>
    </source>
</evidence>
<accession>A0ABT3P393</accession>
<dbReference type="NCBIfam" id="NF008454">
    <property type="entry name" value="PRK11316.1"/>
    <property type="match status" value="1"/>
</dbReference>
<evidence type="ECO:0000313" key="15">
    <source>
        <dbReference type="Proteomes" id="UP001142810"/>
    </source>
</evidence>
<evidence type="ECO:0000256" key="2">
    <source>
        <dbReference type="ARBA" id="ARBA00003753"/>
    </source>
</evidence>
<comment type="subunit">
    <text evidence="11">Homodimer.</text>
</comment>
<keyword evidence="3 11" id="KW-0808">Transferase</keyword>
<feature type="domain" description="Cytidyltransferase-like" evidence="13">
    <location>
        <begin position="342"/>
        <end position="467"/>
    </location>
</feature>
<keyword evidence="9 11" id="KW-0119">Carbohydrate metabolism</keyword>
<dbReference type="InterPro" id="IPR014729">
    <property type="entry name" value="Rossmann-like_a/b/a_fold"/>
</dbReference>
<keyword evidence="5 11" id="KW-0547">Nucleotide-binding</keyword>
<evidence type="ECO:0000256" key="9">
    <source>
        <dbReference type="ARBA" id="ARBA00023277"/>
    </source>
</evidence>
<dbReference type="CDD" id="cd01172">
    <property type="entry name" value="RfaE_like"/>
    <property type="match status" value="1"/>
</dbReference>
<evidence type="ECO:0000259" key="12">
    <source>
        <dbReference type="Pfam" id="PF00294"/>
    </source>
</evidence>
<dbReference type="SUPFAM" id="SSF53613">
    <property type="entry name" value="Ribokinase-like"/>
    <property type="match status" value="1"/>
</dbReference>
<dbReference type="InterPro" id="IPR029056">
    <property type="entry name" value="Ribokinase-like"/>
</dbReference>
<comment type="pathway">
    <text evidence="11">Nucleotide-sugar biosynthesis; ADP-L-glycero-beta-D-manno-heptose biosynthesis; ADP-L-glycero-beta-D-manno-heptose from D-glycero-beta-D-manno-heptose 7-phosphate: step 1/4.</text>
</comment>
<dbReference type="InterPro" id="IPR011913">
    <property type="entry name" value="RfaE_dom_I"/>
</dbReference>
<dbReference type="Pfam" id="PF00294">
    <property type="entry name" value="PfkB"/>
    <property type="match status" value="1"/>
</dbReference>
<dbReference type="EC" id="2.7.7.70" evidence="11"/>
<dbReference type="NCBIfam" id="TIGR02199">
    <property type="entry name" value="rfaE_dom_II"/>
    <property type="match status" value="1"/>
</dbReference>
<keyword evidence="8 11" id="KW-0511">Multifunctional enzyme</keyword>
<evidence type="ECO:0000259" key="13">
    <source>
        <dbReference type="Pfam" id="PF01467"/>
    </source>
</evidence>
<keyword evidence="4 11" id="KW-0548">Nucleotidyltransferase</keyword>
<dbReference type="Pfam" id="PF01467">
    <property type="entry name" value="CTP_transf_like"/>
    <property type="match status" value="1"/>
</dbReference>
<dbReference type="Gene3D" id="3.40.1190.20">
    <property type="match status" value="1"/>
</dbReference>
<dbReference type="Gene3D" id="3.40.50.620">
    <property type="entry name" value="HUPs"/>
    <property type="match status" value="1"/>
</dbReference>
<evidence type="ECO:0000256" key="10">
    <source>
        <dbReference type="ARBA" id="ARBA00047428"/>
    </source>
</evidence>
<sequence length="477" mass="50992">MILPDFTQARILIVGDIMLDRYWKGGTSRISPEAPVPVINIDEIEDRPGGAANVAINAASLGAKVTLLGLCGEDDNAQILRARLESYGVKCCFLPVSGFATITKLRVLSRNQQLLRMDFEKSFAQVDKTPLAEHFSAQLHNADLVVFSDYNKGALSDVRALIDEAKKQHKPVVVDPKGSDFAKYQGASVLTPNMAELEAIVGEIVHESQLSEKATNLKDSLALDNLLVTRSEKGMSLYSADAPFHLPAKAREVFDVTGAGDTVVSTLAVALACGQTTQQACVLANIAASIVVGKLGTSVITPTELALALNEQSGHLDGGVMNEDQLIRAVEQAKSNGERVVMTNGCFDILHAGHVSYLQAAAQLGDRLIVAVNTDESVTRLKGPGRPVNSVDRRMAVLAGLSAVDWVVPFSEQTPQRLIGRLLPDVLVKGGDYTVEKIAGANEVQANGGEVRVLHFEEGVSTTGIIEQIVGKNVKLQ</sequence>
<comment type="catalytic activity">
    <reaction evidence="10 11">
        <text>D-glycero-beta-D-manno-heptose 1-phosphate + ATP + H(+) = ADP-D-glycero-beta-D-manno-heptose + diphosphate</text>
        <dbReference type="Rhea" id="RHEA:27465"/>
        <dbReference type="ChEBI" id="CHEBI:15378"/>
        <dbReference type="ChEBI" id="CHEBI:30616"/>
        <dbReference type="ChEBI" id="CHEBI:33019"/>
        <dbReference type="ChEBI" id="CHEBI:59967"/>
        <dbReference type="ChEBI" id="CHEBI:61593"/>
        <dbReference type="EC" id="2.7.7.70"/>
    </reaction>
</comment>
<dbReference type="EMBL" id="JAPFRD010000002">
    <property type="protein sequence ID" value="MCW8107240.1"/>
    <property type="molecule type" value="Genomic_DNA"/>
</dbReference>
<dbReference type="InterPro" id="IPR023030">
    <property type="entry name" value="Bifunc_HldE"/>
</dbReference>
<comment type="similarity">
    <text evidence="11">In the C-terminal section; belongs to the cytidylyltransferase family.</text>
</comment>
<dbReference type="EC" id="2.7.1.167" evidence="11"/>
<dbReference type="InterPro" id="IPR011611">
    <property type="entry name" value="PfkB_dom"/>
</dbReference>
<keyword evidence="7 11" id="KW-0067">ATP-binding</keyword>
<dbReference type="HAMAP" id="MF_01603">
    <property type="entry name" value="HldE"/>
    <property type="match status" value="1"/>
</dbReference>
<dbReference type="InterPro" id="IPR004821">
    <property type="entry name" value="Cyt_trans-like"/>
</dbReference>
<keyword evidence="6 11" id="KW-0418">Kinase</keyword>
<comment type="function">
    <text evidence="2 11">Catalyzes the ADP transfer from ATP to D-glycero-beta-D-manno-heptose 1-phosphate, yielding ADP-D-glycero-beta-D-manno-heptose.</text>
</comment>
<comment type="function">
    <text evidence="1 11">Catalyzes the phosphorylation of D-glycero-D-manno-heptose 7-phosphate at the C-1 position to selectively form D-glycero-beta-D-manno-heptose-1,7-bisphosphate.</text>
</comment>
<dbReference type="Proteomes" id="UP001142810">
    <property type="component" value="Unassembled WGS sequence"/>
</dbReference>
<dbReference type="GO" id="GO:0016779">
    <property type="term" value="F:nucleotidyltransferase activity"/>
    <property type="evidence" value="ECO:0007669"/>
    <property type="project" value="UniProtKB-KW"/>
</dbReference>
<protein>
    <recommendedName>
        <fullName evidence="11">Bifunctional protein HldE</fullName>
    </recommendedName>
    <domain>
        <recommendedName>
            <fullName evidence="11">D-beta-D-heptose 7-phosphate kinase</fullName>
            <ecNumber evidence="11">2.7.1.167</ecNumber>
        </recommendedName>
        <alternativeName>
            <fullName evidence="11">D-beta-D-heptose 7-phosphotransferase</fullName>
        </alternativeName>
        <alternativeName>
            <fullName evidence="11">D-glycero-beta-D-manno-heptose-7-phosphate kinase</fullName>
        </alternativeName>
    </domain>
    <domain>
        <recommendedName>
            <fullName evidence="11">D-beta-D-heptose 1-phosphate adenylyltransferase</fullName>
            <ecNumber evidence="11">2.7.7.70</ecNumber>
        </recommendedName>
        <alternativeName>
            <fullName evidence="11">D-glycero-beta-D-manno-heptose 1-phosphate adenylyltransferase</fullName>
        </alternativeName>
    </domain>
</protein>
<keyword evidence="15" id="KW-1185">Reference proteome</keyword>